<name>A0A1I7YA63_9BILA</name>
<feature type="compositionally biased region" description="Polar residues" evidence="1">
    <location>
        <begin position="7"/>
        <end position="16"/>
    </location>
</feature>
<proteinExistence type="predicted"/>
<accession>A0A1I7YA63</accession>
<keyword evidence="2" id="KW-1185">Reference proteome</keyword>
<dbReference type="AlphaFoldDB" id="A0A1I7YA63"/>
<sequence length="67" mass="7821">MRRQTLPYPTSLSTTNPPYPTMRKWKTLTGPNYLGRRVPQHRLPSSLRSLRSLHGQLVVTSQYREGR</sequence>
<organism evidence="2 3">
    <name type="scientific">Steinernema glaseri</name>
    <dbReference type="NCBI Taxonomy" id="37863"/>
    <lineage>
        <taxon>Eukaryota</taxon>
        <taxon>Metazoa</taxon>
        <taxon>Ecdysozoa</taxon>
        <taxon>Nematoda</taxon>
        <taxon>Chromadorea</taxon>
        <taxon>Rhabditida</taxon>
        <taxon>Tylenchina</taxon>
        <taxon>Panagrolaimomorpha</taxon>
        <taxon>Strongyloidoidea</taxon>
        <taxon>Steinernematidae</taxon>
        <taxon>Steinernema</taxon>
    </lineage>
</organism>
<feature type="region of interest" description="Disordered" evidence="1">
    <location>
        <begin position="1"/>
        <end position="23"/>
    </location>
</feature>
<evidence type="ECO:0000313" key="2">
    <source>
        <dbReference type="Proteomes" id="UP000095287"/>
    </source>
</evidence>
<reference evidence="3" key="1">
    <citation type="submission" date="2016-11" db="UniProtKB">
        <authorList>
            <consortium name="WormBaseParasite"/>
        </authorList>
    </citation>
    <scope>IDENTIFICATION</scope>
</reference>
<dbReference type="WBParaSite" id="L893_g14050.t1">
    <property type="protein sequence ID" value="L893_g14050.t1"/>
    <property type="gene ID" value="L893_g14050"/>
</dbReference>
<protein>
    <submittedName>
        <fullName evidence="3">Uncharacterized protein</fullName>
    </submittedName>
</protein>
<evidence type="ECO:0000313" key="3">
    <source>
        <dbReference type="WBParaSite" id="L893_g14050.t1"/>
    </source>
</evidence>
<dbReference type="Proteomes" id="UP000095287">
    <property type="component" value="Unplaced"/>
</dbReference>
<evidence type="ECO:0000256" key="1">
    <source>
        <dbReference type="SAM" id="MobiDB-lite"/>
    </source>
</evidence>